<protein>
    <recommendedName>
        <fullName evidence="2">Disease resistance R13L4/SHOC-2-like LRR domain-containing protein</fullName>
    </recommendedName>
</protein>
<accession>A0AAE0CKU8</accession>
<feature type="domain" description="Disease resistance R13L4/SHOC-2-like LRR" evidence="2">
    <location>
        <begin position="2"/>
        <end position="112"/>
    </location>
</feature>
<evidence type="ECO:0000313" key="4">
    <source>
        <dbReference type="Proteomes" id="UP001280121"/>
    </source>
</evidence>
<comment type="caution">
    <text evidence="3">The sequence shown here is derived from an EMBL/GenBank/DDBJ whole genome shotgun (WGS) entry which is preliminary data.</text>
</comment>
<dbReference type="Gene3D" id="3.80.10.10">
    <property type="entry name" value="Ribonuclease Inhibitor"/>
    <property type="match status" value="1"/>
</dbReference>
<gene>
    <name evidence="3" type="ORF">Ddye_014109</name>
</gene>
<evidence type="ECO:0000256" key="1">
    <source>
        <dbReference type="ARBA" id="ARBA00022737"/>
    </source>
</evidence>
<dbReference type="InterPro" id="IPR055414">
    <property type="entry name" value="LRR_R13L4/SHOC2-like"/>
</dbReference>
<reference evidence="3" key="1">
    <citation type="journal article" date="2023" name="Plant J.">
        <title>Genome sequences and population genomics provide insights into the demographic history, inbreeding, and mutation load of two 'living fossil' tree species of Dipteronia.</title>
        <authorList>
            <person name="Feng Y."/>
            <person name="Comes H.P."/>
            <person name="Chen J."/>
            <person name="Zhu S."/>
            <person name="Lu R."/>
            <person name="Zhang X."/>
            <person name="Li P."/>
            <person name="Qiu J."/>
            <person name="Olsen K.M."/>
            <person name="Qiu Y."/>
        </authorList>
    </citation>
    <scope>NUCLEOTIDE SEQUENCE</scope>
    <source>
        <strain evidence="3">KIB01</strain>
    </source>
</reference>
<dbReference type="AlphaFoldDB" id="A0AAE0CKU8"/>
<organism evidence="3 4">
    <name type="scientific">Dipteronia dyeriana</name>
    <dbReference type="NCBI Taxonomy" id="168575"/>
    <lineage>
        <taxon>Eukaryota</taxon>
        <taxon>Viridiplantae</taxon>
        <taxon>Streptophyta</taxon>
        <taxon>Embryophyta</taxon>
        <taxon>Tracheophyta</taxon>
        <taxon>Spermatophyta</taxon>
        <taxon>Magnoliopsida</taxon>
        <taxon>eudicotyledons</taxon>
        <taxon>Gunneridae</taxon>
        <taxon>Pentapetalae</taxon>
        <taxon>rosids</taxon>
        <taxon>malvids</taxon>
        <taxon>Sapindales</taxon>
        <taxon>Sapindaceae</taxon>
        <taxon>Hippocastanoideae</taxon>
        <taxon>Acereae</taxon>
        <taxon>Dipteronia</taxon>
    </lineage>
</organism>
<dbReference type="Proteomes" id="UP001280121">
    <property type="component" value="Unassembled WGS sequence"/>
</dbReference>
<keyword evidence="1" id="KW-0677">Repeat</keyword>
<name>A0AAE0CKU8_9ROSI</name>
<keyword evidence="4" id="KW-1185">Reference proteome</keyword>
<evidence type="ECO:0000313" key="3">
    <source>
        <dbReference type="EMBL" id="KAK2654253.1"/>
    </source>
</evidence>
<evidence type="ECO:0000259" key="2">
    <source>
        <dbReference type="Pfam" id="PF23598"/>
    </source>
</evidence>
<proteinExistence type="predicted"/>
<dbReference type="EMBL" id="JANJYI010000004">
    <property type="protein sequence ID" value="KAK2654253.1"/>
    <property type="molecule type" value="Genomic_DNA"/>
</dbReference>
<sequence length="140" mass="16396">MIHLKYLGFKGKLLGKVFSFNHLTESKRIDRSLISNLRRLQTLVVDNLNRAVKFELPAKVSRLQELKHLIGYFSYRPESIVNLTKLQTLRTVNIRSWERTNTEKLVNLRELWVAGYMHSKVFSFNSKVFSFNSKVNNAIP</sequence>
<dbReference type="Pfam" id="PF23598">
    <property type="entry name" value="LRR_14"/>
    <property type="match status" value="1"/>
</dbReference>
<dbReference type="SUPFAM" id="SSF52058">
    <property type="entry name" value="L domain-like"/>
    <property type="match status" value="1"/>
</dbReference>
<dbReference type="InterPro" id="IPR032675">
    <property type="entry name" value="LRR_dom_sf"/>
</dbReference>